<dbReference type="Gene3D" id="3.40.50.2300">
    <property type="match status" value="4"/>
</dbReference>
<dbReference type="InterPro" id="IPR000337">
    <property type="entry name" value="GPCR_3"/>
</dbReference>
<dbReference type="InterPro" id="IPR000068">
    <property type="entry name" value="GPCR_3_Ca_sens_rcpt-rel"/>
</dbReference>
<dbReference type="PANTHER" id="PTHR24061">
    <property type="entry name" value="CALCIUM-SENSING RECEPTOR-RELATED"/>
    <property type="match status" value="1"/>
</dbReference>
<dbReference type="PANTHER" id="PTHR24061:SF599">
    <property type="entry name" value="G-PROTEIN COUPLED RECEPTORS FAMILY 3 PROFILE DOMAIN-CONTAINING PROTEIN"/>
    <property type="match status" value="1"/>
</dbReference>
<evidence type="ECO:0000256" key="10">
    <source>
        <dbReference type="ARBA" id="ARBA00023180"/>
    </source>
</evidence>
<dbReference type="EMBL" id="JAOTOJ010000002">
    <property type="protein sequence ID" value="KAK9405194.1"/>
    <property type="molecule type" value="Genomic_DNA"/>
</dbReference>
<evidence type="ECO:0000256" key="13">
    <source>
        <dbReference type="SAM" id="SignalP"/>
    </source>
</evidence>
<feature type="transmembrane region" description="Helical" evidence="12">
    <location>
        <begin position="664"/>
        <end position="682"/>
    </location>
</feature>
<keyword evidence="8 12" id="KW-0472">Membrane</keyword>
<keyword evidence="11" id="KW-0807">Transducer</keyword>
<dbReference type="SUPFAM" id="SSF53822">
    <property type="entry name" value="Periplasmic binding protein-like I"/>
    <property type="match status" value="1"/>
</dbReference>
<keyword evidence="16" id="KW-1185">Reference proteome</keyword>
<evidence type="ECO:0000256" key="9">
    <source>
        <dbReference type="ARBA" id="ARBA00023170"/>
    </source>
</evidence>
<dbReference type="Pfam" id="PF00003">
    <property type="entry name" value="7tm_3"/>
    <property type="match status" value="1"/>
</dbReference>
<keyword evidence="6 12" id="KW-1133">Transmembrane helix</keyword>
<dbReference type="PRINTS" id="PR00248">
    <property type="entry name" value="GPCRMGR"/>
</dbReference>
<sequence>MDLLLLLLLLMLLVSQPLSGKMTMKCPLTLDKQDGEKPWSYYRPGDLLIGIVFSVSNITLATLPFNMAPSSQFRLLTYGKENILRMIFNIEQVKETPQLLHNLTLGYNIHDNYVNILGTSDALLDMLSAGEANVPNYNCGRKDKLLALVDGASRDSSIQMSKLGGTYKVPQVSDKIASEALSDKSQFPFFHPMLPKEGITYPAIVQILLHFGWTLIGLFAPDTEKGENFMRTFTPMLVKNRICVVITQRFSTTERTAFLRDALSQWRQVNVFVHFIEFDSLLDRILPFHSALEGLPGPIEGKVWIMTVAGIYLMIRDWRLKHYFNCSISKHTFSVKGHRRCTQKAPVETQEKKNKMQIRNNGYTYSVIKILAHALSAASKPQRRRKKGEERLGAPRLQPWQFHPFLKRRELYNLSLLKVYLDQNGDLAADLDIISRVVLPKEDPFDKQLGTFERQRLTINQDALSQLKLLNKSLPQSKCVGKCLPGFIKQAREGEPVCCYDCIPCPKGTISTQEDIKKCTKCPDDQYPTKNRVKCITKKTTFLSYEEHLGIILISFALLLFLTTGLVLIIFLKYLETPIVKANNRDLSFILLVSLMLCFLSPFLFIGQPRKATCLLRQTMFSIVFSVAVSSVLAKTITVVLAFLASKPGSRMRRWLGKSLANSIILSCSGVQIFICVMWLGVSPPFPDSDLHSQPEEIILQCNEGSVTLFYIVLGYMGFLTAICFMVAFLARNLPGAFNEAKLITFSMLVFCSVWVSFLPTYLSSKGKSMVAVQVFSILSSGAGLLGCIFFPKCYIIILRPDLNTKEHLMVTVGT</sequence>
<feature type="chain" id="PRO_5043654217" evidence="13">
    <location>
        <begin position="21"/>
        <end position="815"/>
    </location>
</feature>
<evidence type="ECO:0000256" key="7">
    <source>
        <dbReference type="ARBA" id="ARBA00023040"/>
    </source>
</evidence>
<proteinExistence type="inferred from homology"/>
<comment type="subcellular location">
    <subcellularLocation>
        <location evidence="1">Cell membrane</location>
        <topology evidence="1">Multi-pass membrane protein</topology>
    </subcellularLocation>
</comment>
<accession>A0AAW1BSQ2</accession>
<evidence type="ECO:0000256" key="2">
    <source>
        <dbReference type="ARBA" id="ARBA00007242"/>
    </source>
</evidence>
<dbReference type="Pfam" id="PF07562">
    <property type="entry name" value="NCD3G"/>
    <property type="match status" value="1"/>
</dbReference>
<keyword evidence="4 12" id="KW-0812">Transmembrane</keyword>
<keyword evidence="9 15" id="KW-0675">Receptor</keyword>
<keyword evidence="7" id="KW-0297">G-protein coupled receptor</keyword>
<dbReference type="GO" id="GO:0004930">
    <property type="term" value="F:G protein-coupled receptor activity"/>
    <property type="evidence" value="ECO:0007669"/>
    <property type="project" value="UniProtKB-KW"/>
</dbReference>
<dbReference type="InterPro" id="IPR001828">
    <property type="entry name" value="ANF_lig-bd_rcpt"/>
</dbReference>
<dbReference type="Proteomes" id="UP001474421">
    <property type="component" value="Unassembled WGS sequence"/>
</dbReference>
<protein>
    <submittedName>
        <fullName evidence="15">Type-2 vomeronasal receptor</fullName>
    </submittedName>
</protein>
<evidence type="ECO:0000256" key="12">
    <source>
        <dbReference type="SAM" id="Phobius"/>
    </source>
</evidence>
<evidence type="ECO:0000256" key="11">
    <source>
        <dbReference type="ARBA" id="ARBA00023224"/>
    </source>
</evidence>
<name>A0AAW1BSQ2_CROAD</name>
<feature type="transmembrane region" description="Helical" evidence="12">
    <location>
        <begin position="549"/>
        <end position="575"/>
    </location>
</feature>
<dbReference type="PRINTS" id="PR01535">
    <property type="entry name" value="VOMERONASL2R"/>
</dbReference>
<evidence type="ECO:0000256" key="3">
    <source>
        <dbReference type="ARBA" id="ARBA00022475"/>
    </source>
</evidence>
<feature type="transmembrane region" description="Helical" evidence="12">
    <location>
        <begin position="769"/>
        <end position="791"/>
    </location>
</feature>
<dbReference type="InterPro" id="IPR017979">
    <property type="entry name" value="GPCR_3_CS"/>
</dbReference>
<feature type="transmembrane region" description="Helical" evidence="12">
    <location>
        <begin position="743"/>
        <end position="763"/>
    </location>
</feature>
<keyword evidence="10" id="KW-0325">Glycoprotein</keyword>
<keyword evidence="5 13" id="KW-0732">Signal</keyword>
<evidence type="ECO:0000256" key="4">
    <source>
        <dbReference type="ARBA" id="ARBA00022692"/>
    </source>
</evidence>
<reference evidence="15 16" key="1">
    <citation type="journal article" date="2024" name="Proc. Natl. Acad. Sci. U.S.A.">
        <title>The genetic regulatory architecture and epigenomic basis for age-related changes in rattlesnake venom.</title>
        <authorList>
            <person name="Hogan M.P."/>
            <person name="Holding M.L."/>
            <person name="Nystrom G.S."/>
            <person name="Colston T.J."/>
            <person name="Bartlett D.A."/>
            <person name="Mason A.J."/>
            <person name="Ellsworth S.A."/>
            <person name="Rautsaw R.M."/>
            <person name="Lawrence K.C."/>
            <person name="Strickland J.L."/>
            <person name="He B."/>
            <person name="Fraser P."/>
            <person name="Margres M.J."/>
            <person name="Gilbert D.M."/>
            <person name="Gibbs H.L."/>
            <person name="Parkinson C.L."/>
            <person name="Rokyta D.R."/>
        </authorList>
    </citation>
    <scope>NUCLEOTIDE SEQUENCE [LARGE SCALE GENOMIC DNA]</scope>
    <source>
        <strain evidence="15">DRR0105</strain>
    </source>
</reference>
<dbReference type="Gene3D" id="2.10.50.30">
    <property type="entry name" value="GPCR, family 3, nine cysteines domain"/>
    <property type="match status" value="1"/>
</dbReference>
<dbReference type="InterPro" id="IPR009030">
    <property type="entry name" value="Growth_fac_rcpt_cys_sf"/>
</dbReference>
<dbReference type="Pfam" id="PF01094">
    <property type="entry name" value="ANF_receptor"/>
    <property type="match status" value="1"/>
</dbReference>
<evidence type="ECO:0000313" key="16">
    <source>
        <dbReference type="Proteomes" id="UP001474421"/>
    </source>
</evidence>
<keyword evidence="3" id="KW-1003">Cell membrane</keyword>
<evidence type="ECO:0000256" key="6">
    <source>
        <dbReference type="ARBA" id="ARBA00022989"/>
    </source>
</evidence>
<evidence type="ECO:0000313" key="15">
    <source>
        <dbReference type="EMBL" id="KAK9405194.1"/>
    </source>
</evidence>
<feature type="transmembrane region" description="Helical" evidence="12">
    <location>
        <begin position="619"/>
        <end position="644"/>
    </location>
</feature>
<dbReference type="CDD" id="cd15283">
    <property type="entry name" value="7tmC_V2R_pheromone"/>
    <property type="match status" value="1"/>
</dbReference>
<feature type="signal peptide" evidence="13">
    <location>
        <begin position="1"/>
        <end position="20"/>
    </location>
</feature>
<feature type="transmembrane region" description="Helical" evidence="12">
    <location>
        <begin position="587"/>
        <end position="607"/>
    </location>
</feature>
<evidence type="ECO:0000256" key="8">
    <source>
        <dbReference type="ARBA" id="ARBA00023136"/>
    </source>
</evidence>
<feature type="transmembrane region" description="Helical" evidence="12">
    <location>
        <begin position="709"/>
        <end position="731"/>
    </location>
</feature>
<dbReference type="InterPro" id="IPR038550">
    <property type="entry name" value="GPCR_3_9-Cys_sf"/>
</dbReference>
<gene>
    <name evidence="15" type="ORF">NXF25_003968</name>
</gene>
<feature type="domain" description="G-protein coupled receptors family 3 profile" evidence="14">
    <location>
        <begin position="549"/>
        <end position="813"/>
    </location>
</feature>
<evidence type="ECO:0000259" key="14">
    <source>
        <dbReference type="PROSITE" id="PS50259"/>
    </source>
</evidence>
<evidence type="ECO:0000256" key="1">
    <source>
        <dbReference type="ARBA" id="ARBA00004651"/>
    </source>
</evidence>
<comment type="caution">
    <text evidence="15">The sequence shown here is derived from an EMBL/GenBank/DDBJ whole genome shotgun (WGS) entry which is preliminary data.</text>
</comment>
<dbReference type="InterPro" id="IPR011500">
    <property type="entry name" value="GPCR_3_9-Cys_dom"/>
</dbReference>
<evidence type="ECO:0000256" key="5">
    <source>
        <dbReference type="ARBA" id="ARBA00022729"/>
    </source>
</evidence>
<dbReference type="FunFam" id="2.10.50.30:FF:000002">
    <property type="entry name" value="Vomeronasal 2 receptor, h1"/>
    <property type="match status" value="1"/>
</dbReference>
<dbReference type="GO" id="GO:0005886">
    <property type="term" value="C:plasma membrane"/>
    <property type="evidence" value="ECO:0007669"/>
    <property type="project" value="UniProtKB-SubCell"/>
</dbReference>
<organism evidence="15 16">
    <name type="scientific">Crotalus adamanteus</name>
    <name type="common">Eastern diamondback rattlesnake</name>
    <dbReference type="NCBI Taxonomy" id="8729"/>
    <lineage>
        <taxon>Eukaryota</taxon>
        <taxon>Metazoa</taxon>
        <taxon>Chordata</taxon>
        <taxon>Craniata</taxon>
        <taxon>Vertebrata</taxon>
        <taxon>Euteleostomi</taxon>
        <taxon>Lepidosauria</taxon>
        <taxon>Squamata</taxon>
        <taxon>Bifurcata</taxon>
        <taxon>Unidentata</taxon>
        <taxon>Episquamata</taxon>
        <taxon>Toxicofera</taxon>
        <taxon>Serpentes</taxon>
        <taxon>Colubroidea</taxon>
        <taxon>Viperidae</taxon>
        <taxon>Crotalinae</taxon>
        <taxon>Crotalus</taxon>
    </lineage>
</organism>
<comment type="similarity">
    <text evidence="2">Belongs to the G-protein coupled receptor 3 family.</text>
</comment>
<dbReference type="SUPFAM" id="SSF57184">
    <property type="entry name" value="Growth factor receptor domain"/>
    <property type="match status" value="1"/>
</dbReference>
<dbReference type="InterPro" id="IPR017978">
    <property type="entry name" value="GPCR_3_C"/>
</dbReference>
<dbReference type="InterPro" id="IPR028082">
    <property type="entry name" value="Peripla_BP_I"/>
</dbReference>
<dbReference type="AlphaFoldDB" id="A0AAW1BSQ2"/>
<dbReference type="PROSITE" id="PS00981">
    <property type="entry name" value="G_PROTEIN_RECEP_F3_3"/>
    <property type="match status" value="1"/>
</dbReference>
<dbReference type="InterPro" id="IPR004073">
    <property type="entry name" value="GPCR_3_vmron_rcpt_2"/>
</dbReference>
<dbReference type="PROSITE" id="PS50259">
    <property type="entry name" value="G_PROTEIN_RECEP_F3_4"/>
    <property type="match status" value="1"/>
</dbReference>